<dbReference type="EMBL" id="LANJ01000016">
    <property type="protein sequence ID" value="KKC38137.1"/>
    <property type="molecule type" value="Genomic_DNA"/>
</dbReference>
<organism evidence="7 8">
    <name type="scientific">Devosia epidermidihirudinis</name>
    <dbReference type="NCBI Taxonomy" id="1293439"/>
    <lineage>
        <taxon>Bacteria</taxon>
        <taxon>Pseudomonadati</taxon>
        <taxon>Pseudomonadota</taxon>
        <taxon>Alphaproteobacteria</taxon>
        <taxon>Hyphomicrobiales</taxon>
        <taxon>Devosiaceae</taxon>
        <taxon>Devosia</taxon>
    </lineage>
</organism>
<keyword evidence="8" id="KW-1185">Reference proteome</keyword>
<keyword evidence="3 6" id="KW-0812">Transmembrane</keyword>
<feature type="transmembrane region" description="Helical" evidence="6">
    <location>
        <begin position="39"/>
        <end position="58"/>
    </location>
</feature>
<evidence type="ECO:0000256" key="2">
    <source>
        <dbReference type="ARBA" id="ARBA00005268"/>
    </source>
</evidence>
<feature type="transmembrane region" description="Helical" evidence="6">
    <location>
        <begin position="64"/>
        <end position="83"/>
    </location>
</feature>
<feature type="transmembrane region" description="Helical" evidence="6">
    <location>
        <begin position="12"/>
        <end position="32"/>
    </location>
</feature>
<feature type="transmembrane region" description="Helical" evidence="6">
    <location>
        <begin position="225"/>
        <end position="248"/>
    </location>
</feature>
<dbReference type="OrthoDB" id="9791807at2"/>
<name>A0A0F5QAW8_9HYPH</name>
<dbReference type="PANTHER" id="PTHR30028:SF0">
    <property type="entry name" value="PROTEIN ALUMINUM SENSITIVE 3"/>
    <property type="match status" value="1"/>
</dbReference>
<dbReference type="RefSeq" id="WP_046139105.1">
    <property type="nucleotide sequence ID" value="NZ_LANJ01000016.1"/>
</dbReference>
<dbReference type="InterPro" id="IPR005226">
    <property type="entry name" value="UPF0014_fam"/>
</dbReference>
<comment type="similarity">
    <text evidence="2">Belongs to the UPF0014 family.</text>
</comment>
<comment type="subcellular location">
    <subcellularLocation>
        <location evidence="1">Membrane</location>
        <topology evidence="1">Multi-pass membrane protein</topology>
    </subcellularLocation>
</comment>
<feature type="transmembrane region" description="Helical" evidence="6">
    <location>
        <begin position="191"/>
        <end position="213"/>
    </location>
</feature>
<dbReference type="PANTHER" id="PTHR30028">
    <property type="entry name" value="UPF0014 INNER MEMBRANE PROTEIN YBBM-RELATED"/>
    <property type="match status" value="1"/>
</dbReference>
<keyword evidence="4 6" id="KW-1133">Transmembrane helix</keyword>
<evidence type="ECO:0000256" key="3">
    <source>
        <dbReference type="ARBA" id="ARBA00022692"/>
    </source>
</evidence>
<feature type="transmembrane region" description="Helical" evidence="6">
    <location>
        <begin position="128"/>
        <end position="152"/>
    </location>
</feature>
<keyword evidence="5 6" id="KW-0472">Membrane</keyword>
<accession>A0A0F5QAW8</accession>
<dbReference type="Proteomes" id="UP000033411">
    <property type="component" value="Unassembled WGS sequence"/>
</dbReference>
<evidence type="ECO:0000313" key="7">
    <source>
        <dbReference type="EMBL" id="KKC38137.1"/>
    </source>
</evidence>
<gene>
    <name evidence="7" type="ORF">WH87_11085</name>
</gene>
<proteinExistence type="inferred from homology"/>
<dbReference type="STRING" id="1293439.WH87_11085"/>
<reference evidence="7 8" key="1">
    <citation type="submission" date="2015-03" db="EMBL/GenBank/DDBJ databases">
        <authorList>
            <person name="Lepp D."/>
            <person name="Hassan Y.I."/>
            <person name="Li X.-Z."/>
            <person name="Zhou T."/>
        </authorList>
    </citation>
    <scope>NUCLEOTIDE SEQUENCE [LARGE SCALE GENOMIC DNA]</scope>
    <source>
        <strain evidence="7 8">E84</strain>
    </source>
</reference>
<dbReference type="PATRIC" id="fig|1293439.3.peg.1807"/>
<feature type="transmembrane region" description="Helical" evidence="6">
    <location>
        <begin position="95"/>
        <end position="116"/>
    </location>
</feature>
<evidence type="ECO:0000256" key="5">
    <source>
        <dbReference type="ARBA" id="ARBA00023136"/>
    </source>
</evidence>
<comment type="caution">
    <text evidence="7">The sequence shown here is derived from an EMBL/GenBank/DDBJ whole genome shotgun (WGS) entry which is preliminary data.</text>
</comment>
<dbReference type="AlphaFoldDB" id="A0A0F5QAW8"/>
<dbReference type="GO" id="GO:0005886">
    <property type="term" value="C:plasma membrane"/>
    <property type="evidence" value="ECO:0007669"/>
    <property type="project" value="TreeGrafter"/>
</dbReference>
<evidence type="ECO:0000313" key="8">
    <source>
        <dbReference type="Proteomes" id="UP000033411"/>
    </source>
</evidence>
<dbReference type="Pfam" id="PF03649">
    <property type="entry name" value="UPF0014"/>
    <property type="match status" value="1"/>
</dbReference>
<sequence>MNGLTFTTLELILASGLVLTAAGLSLLLSLGIQRQLLIASLRMAVQLLLVGLVLRFLFESANPWLTVALIVAMLTAASYEVGARQKMRVRGGWHFALSGIAISASTILIAAFALSTLAGTEDWTAPRIIVPITGIILGTAMNATSIALNALLGGISVERNAIEGQLALGRTRGEALRPMLRKAIHAGTIPVINQMAGAGIITLPGIMSGQILAGQDPMVAAQSQIFLMFMLAGAAIASIVIAVWLALFRLTDDRHRLRLDRLKPGS</sequence>
<evidence type="ECO:0000256" key="4">
    <source>
        <dbReference type="ARBA" id="ARBA00022989"/>
    </source>
</evidence>
<protein>
    <submittedName>
        <fullName evidence="7">ABC transporter permease</fullName>
    </submittedName>
</protein>
<evidence type="ECO:0000256" key="1">
    <source>
        <dbReference type="ARBA" id="ARBA00004141"/>
    </source>
</evidence>
<evidence type="ECO:0000256" key="6">
    <source>
        <dbReference type="SAM" id="Phobius"/>
    </source>
</evidence>